<dbReference type="RefSeq" id="XP_029224913.1">
    <property type="nucleotide sequence ID" value="XM_029375089.1"/>
</dbReference>
<feature type="coiled-coil region" evidence="1">
    <location>
        <begin position="130"/>
        <end position="222"/>
    </location>
</feature>
<reference evidence="4 5" key="1">
    <citation type="journal article" date="2018" name="BMC Genomics">
        <title>Genomic comparison of Trypanosoma conorhini and Trypanosoma rangeli to Trypanosoma cruzi strains of high and low virulence.</title>
        <authorList>
            <person name="Bradwell K.R."/>
            <person name="Koparde V.N."/>
            <person name="Matveyev A.V."/>
            <person name="Serrano M.G."/>
            <person name="Alves J.M."/>
            <person name="Parikh H."/>
            <person name="Huang B."/>
            <person name="Lee V."/>
            <person name="Espinosa-Alvarez O."/>
            <person name="Ortiz P.A."/>
            <person name="Costa-Martins A.G."/>
            <person name="Teixeira M.M."/>
            <person name="Buck G.A."/>
        </authorList>
    </citation>
    <scope>NUCLEOTIDE SEQUENCE [LARGE SCALE GENOMIC DNA]</scope>
    <source>
        <strain evidence="4 5">025E</strain>
    </source>
</reference>
<proteinExistence type="predicted"/>
<organism evidence="4 5">
    <name type="scientific">Trypanosoma conorhini</name>
    <dbReference type="NCBI Taxonomy" id="83891"/>
    <lineage>
        <taxon>Eukaryota</taxon>
        <taxon>Discoba</taxon>
        <taxon>Euglenozoa</taxon>
        <taxon>Kinetoplastea</taxon>
        <taxon>Metakinetoplastina</taxon>
        <taxon>Trypanosomatida</taxon>
        <taxon>Trypanosomatidae</taxon>
        <taxon>Trypanosoma</taxon>
    </lineage>
</organism>
<keyword evidence="5" id="KW-1185">Reference proteome</keyword>
<dbReference type="Proteomes" id="UP000284403">
    <property type="component" value="Unassembled WGS sequence"/>
</dbReference>
<dbReference type="InterPro" id="IPR028146">
    <property type="entry name" value="PRKCSH_N"/>
</dbReference>
<feature type="chain" id="PRO_5018652905" evidence="2">
    <location>
        <begin position="18"/>
        <end position="275"/>
    </location>
</feature>
<dbReference type="PANTHER" id="PTHR12630:SF1">
    <property type="entry name" value="GLUCOSIDASE 2 SUBUNIT BETA"/>
    <property type="match status" value="1"/>
</dbReference>
<evidence type="ECO:0000313" key="4">
    <source>
        <dbReference type="EMBL" id="RNF03790.1"/>
    </source>
</evidence>
<feature type="domain" description="Glucosidase II beta subunit N-terminal" evidence="3">
    <location>
        <begin position="6"/>
        <end position="173"/>
    </location>
</feature>
<gene>
    <name evidence="4" type="ORF">Tco025E_08234</name>
</gene>
<dbReference type="GO" id="GO:0006491">
    <property type="term" value="P:N-glycan processing"/>
    <property type="evidence" value="ECO:0007669"/>
    <property type="project" value="TreeGrafter"/>
</dbReference>
<keyword evidence="1" id="KW-0175">Coiled coil</keyword>
<evidence type="ECO:0000256" key="1">
    <source>
        <dbReference type="SAM" id="Coils"/>
    </source>
</evidence>
<dbReference type="OrthoDB" id="28322at2759"/>
<dbReference type="InterPro" id="IPR039794">
    <property type="entry name" value="Gtb1-like"/>
</dbReference>
<keyword evidence="4" id="KW-0808">Transferase</keyword>
<keyword evidence="4" id="KW-0418">Kinase</keyword>
<name>A0A3R7KCK9_9TRYP</name>
<evidence type="ECO:0000256" key="2">
    <source>
        <dbReference type="SAM" id="SignalP"/>
    </source>
</evidence>
<dbReference type="GeneID" id="40321845"/>
<dbReference type="EMBL" id="MKKU01000706">
    <property type="protein sequence ID" value="RNF03790.1"/>
    <property type="molecule type" value="Genomic_DNA"/>
</dbReference>
<dbReference type="PANTHER" id="PTHR12630">
    <property type="entry name" value="N-LINKED OLIGOSACCHARIDE PROCESSING"/>
    <property type="match status" value="1"/>
</dbReference>
<evidence type="ECO:0000313" key="5">
    <source>
        <dbReference type="Proteomes" id="UP000284403"/>
    </source>
</evidence>
<sequence>MLLFLFVLALVLPSCTALEPSYGVQDGLLERFSTLRREEPFLCLCGNATIMGYQVNDDYCDCPDGSDEPGTSACTNPGMRVKFPAKWNFRCKNLGFKPKEVPHNRINDGICDCCDGSDEYSGIAVCPNVCAEAQEREEKLRLEEEQAKQAGLREKEKMMVQVAVNRANDKVQLANETVELERLRSVVAEKELKLLPLEEREKEEKQRLLDAYKASLEASKEEQEKNQTDNLNTTVTSAMNCIRWSQTGFCGGKEEAPLSDKGCDEVISPSEAGFL</sequence>
<comment type="caution">
    <text evidence="4">The sequence shown here is derived from an EMBL/GenBank/DDBJ whole genome shotgun (WGS) entry which is preliminary data.</text>
</comment>
<evidence type="ECO:0000259" key="3">
    <source>
        <dbReference type="Pfam" id="PF12999"/>
    </source>
</evidence>
<dbReference type="GO" id="GO:0017177">
    <property type="term" value="C:glucosidase II complex"/>
    <property type="evidence" value="ECO:0007669"/>
    <property type="project" value="TreeGrafter"/>
</dbReference>
<feature type="signal peptide" evidence="2">
    <location>
        <begin position="1"/>
        <end position="17"/>
    </location>
</feature>
<protein>
    <submittedName>
        <fullName evidence="4">Protein kinase C substrate protein</fullName>
    </submittedName>
</protein>
<dbReference type="AlphaFoldDB" id="A0A3R7KCK9"/>
<dbReference type="GO" id="GO:0016301">
    <property type="term" value="F:kinase activity"/>
    <property type="evidence" value="ECO:0007669"/>
    <property type="project" value="UniProtKB-KW"/>
</dbReference>
<accession>A0A3R7KCK9</accession>
<dbReference type="Pfam" id="PF12999">
    <property type="entry name" value="PRKCSH-like"/>
    <property type="match status" value="1"/>
</dbReference>
<keyword evidence="2" id="KW-0732">Signal</keyword>